<reference evidence="2" key="1">
    <citation type="journal article" date="2014" name="Int. J. Syst. Evol. Microbiol.">
        <title>Complete genome sequence of Corynebacterium casei LMG S-19264T (=DSM 44701T), isolated from a smear-ripened cheese.</title>
        <authorList>
            <consortium name="US DOE Joint Genome Institute (JGI-PGF)"/>
            <person name="Walter F."/>
            <person name="Albersmeier A."/>
            <person name="Kalinowski J."/>
            <person name="Ruckert C."/>
        </authorList>
    </citation>
    <scope>NUCLEOTIDE SEQUENCE</scope>
    <source>
        <strain evidence="2">KCTC 22164</strain>
    </source>
</reference>
<dbReference type="EMBL" id="BMXP01000003">
    <property type="protein sequence ID" value="GGW82302.1"/>
    <property type="molecule type" value="Genomic_DNA"/>
</dbReference>
<dbReference type="Proteomes" id="UP000631300">
    <property type="component" value="Unassembled WGS sequence"/>
</dbReference>
<comment type="caution">
    <text evidence="2">The sequence shown here is derived from an EMBL/GenBank/DDBJ whole genome shotgun (WGS) entry which is preliminary data.</text>
</comment>
<feature type="domain" description="Spore protein YkvP/CgeB glycosyl transferase-like" evidence="1">
    <location>
        <begin position="199"/>
        <end position="351"/>
    </location>
</feature>
<sequence length="700" mass="78020">MASSTTSLRVGLVHNWPGAKNSELDIILRILPVLTSLGHQGIIIDPLGQELSEKGDRLSPVFRHNDFDIVLNLHYLNPKLLAGLSYAVNWNPLAYIVDDPITQQPLPIKQFGYIADCFRSHDRILSAGSPLVDNFVASLREEKGKGWLPEASLSLHTSIVTPENLATEDVTAEDARVFYIGVNWEKLSKSENRAVRHEGLFETLDKSGEFVFYGLREQYGVPLWEGIQHYNGELPFDGGKSIIDKSREYGMTLVLSSQQHRDSALVSTRIFQACAAGTVIITDKNPFIERHFGSKVYYFEYGETPKQTAENLLAVVASVKANWQQAKDNARACQAIFLEQFALEKEIAALCDQAQKDMRARQAFIESASPNIHVVVDCRHYGTEAVNQALVQCEAQLLKPGCLHVLCTRKQQQALASVSSMHFDVVVHEHQGPLGGFLVANVDTLGEAFMCFTPEHTWSRDHLFELTVASNNTASSAYSPAFVDYQSLHGVHETLEYGIKGLDGDVTRLSQRMLSRFSAHRLANANILVPTTVLSAVSFAHARIAQFGIGAIFVLLYEAEQLNGRLPVLSAAVTSVWRTDADYGDVTFNQYQVSNEATGLFRDRNMFSAFFAATNSEVAALQQSWELQQEQGFVGSDESADYQVSLLVRQVNALKSKLNSSAFSKEFSLFFYLQHVFRSRPLLLRALNSTHRFFAKLLKV</sequence>
<dbReference type="RefSeq" id="WP_189404816.1">
    <property type="nucleotide sequence ID" value="NZ_BMXP01000003.1"/>
</dbReference>
<reference evidence="2" key="2">
    <citation type="submission" date="2020-09" db="EMBL/GenBank/DDBJ databases">
        <authorList>
            <person name="Sun Q."/>
            <person name="Kim S."/>
        </authorList>
    </citation>
    <scope>NUCLEOTIDE SEQUENCE</scope>
    <source>
        <strain evidence="2">KCTC 22164</strain>
    </source>
</reference>
<evidence type="ECO:0000313" key="3">
    <source>
        <dbReference type="Proteomes" id="UP000631300"/>
    </source>
</evidence>
<evidence type="ECO:0000259" key="1">
    <source>
        <dbReference type="Pfam" id="PF13524"/>
    </source>
</evidence>
<name>A0A918JKS4_9ALTE</name>
<keyword evidence="3" id="KW-1185">Reference proteome</keyword>
<organism evidence="2 3">
    <name type="scientific">Alteromonas halophila</name>
    <dbReference type="NCBI Taxonomy" id="516698"/>
    <lineage>
        <taxon>Bacteria</taxon>
        <taxon>Pseudomonadati</taxon>
        <taxon>Pseudomonadota</taxon>
        <taxon>Gammaproteobacteria</taxon>
        <taxon>Alteromonadales</taxon>
        <taxon>Alteromonadaceae</taxon>
        <taxon>Alteromonas/Salinimonas group</taxon>
        <taxon>Alteromonas</taxon>
    </lineage>
</organism>
<dbReference type="Pfam" id="PF13524">
    <property type="entry name" value="Glyco_trans_1_2"/>
    <property type="match status" value="1"/>
</dbReference>
<accession>A0A918JKS4</accession>
<evidence type="ECO:0000313" key="2">
    <source>
        <dbReference type="EMBL" id="GGW82302.1"/>
    </source>
</evidence>
<gene>
    <name evidence="2" type="ORF">GCM10007391_14170</name>
</gene>
<proteinExistence type="predicted"/>
<dbReference type="AlphaFoldDB" id="A0A918JKS4"/>
<dbReference type="InterPro" id="IPR055259">
    <property type="entry name" value="YkvP/CgeB_Glyco_trans-like"/>
</dbReference>
<protein>
    <recommendedName>
        <fullName evidence="1">Spore protein YkvP/CgeB glycosyl transferase-like domain-containing protein</fullName>
    </recommendedName>
</protein>